<dbReference type="OrthoDB" id="270509at2759"/>
<dbReference type="SUPFAM" id="SSF48371">
    <property type="entry name" value="ARM repeat"/>
    <property type="match status" value="1"/>
</dbReference>
<accession>A0A0M9G2E0</accession>
<dbReference type="Proteomes" id="UP000037923">
    <property type="component" value="Unassembled WGS sequence"/>
</dbReference>
<dbReference type="RefSeq" id="XP_015659404.1">
    <property type="nucleotide sequence ID" value="XM_015802003.1"/>
</dbReference>
<organism evidence="1 2">
    <name type="scientific">Leptomonas pyrrhocoris</name>
    <name type="common">Firebug parasite</name>
    <dbReference type="NCBI Taxonomy" id="157538"/>
    <lineage>
        <taxon>Eukaryota</taxon>
        <taxon>Discoba</taxon>
        <taxon>Euglenozoa</taxon>
        <taxon>Kinetoplastea</taxon>
        <taxon>Metakinetoplastina</taxon>
        <taxon>Trypanosomatida</taxon>
        <taxon>Trypanosomatidae</taxon>
        <taxon>Leishmaniinae</taxon>
        <taxon>Leptomonas</taxon>
    </lineage>
</organism>
<evidence type="ECO:0000313" key="1">
    <source>
        <dbReference type="EMBL" id="KPA80965.1"/>
    </source>
</evidence>
<comment type="caution">
    <text evidence="1">The sequence shown here is derived from an EMBL/GenBank/DDBJ whole genome shotgun (WGS) entry which is preliminary data.</text>
</comment>
<sequence>MSEKGDLLLQCEAALSNALLHFSEDADCLAPLPPQERLLATLKACTEALSNLTPVPRVSDIIAGYCADLLECCGTNDGVLLCVVTQFLADMSLQEDNVDLFLRFGLPSEYLLILQRWQSLTTNTLNCVFDFVSTICTSSAASRQSLRPCIPYVLAAMHHNLYAIEVLFGAAVTLSTLTTLDNDNCKLVAQRGGVQILISAFYHAYRTQSTVVQVEQKKSLQSSCALIARAQTHRLGEKEQLCQDVQKWCRDVLLKVCRSRCEDTTAALQQADFGAYGHCLALDELKWTLMLDVSGIEKRPVKS</sequence>
<proteinExistence type="predicted"/>
<dbReference type="EMBL" id="LGTL01000007">
    <property type="protein sequence ID" value="KPA80965.1"/>
    <property type="molecule type" value="Genomic_DNA"/>
</dbReference>
<dbReference type="GeneID" id="26904644"/>
<dbReference type="InterPro" id="IPR011989">
    <property type="entry name" value="ARM-like"/>
</dbReference>
<protein>
    <recommendedName>
        <fullName evidence="3">Ataxin-10 domain-containing protein</fullName>
    </recommendedName>
</protein>
<dbReference type="AlphaFoldDB" id="A0A0M9G2E0"/>
<dbReference type="VEuPathDB" id="TriTrypDB:LpyrH10_07_1600"/>
<gene>
    <name evidence="1" type="ORF">ABB37_04353</name>
</gene>
<keyword evidence="2" id="KW-1185">Reference proteome</keyword>
<evidence type="ECO:0008006" key="3">
    <source>
        <dbReference type="Google" id="ProtNLM"/>
    </source>
</evidence>
<evidence type="ECO:0000313" key="2">
    <source>
        <dbReference type="Proteomes" id="UP000037923"/>
    </source>
</evidence>
<dbReference type="Gene3D" id="1.25.10.10">
    <property type="entry name" value="Leucine-rich Repeat Variant"/>
    <property type="match status" value="1"/>
</dbReference>
<dbReference type="OMA" id="AFYHAYR"/>
<dbReference type="InterPro" id="IPR016024">
    <property type="entry name" value="ARM-type_fold"/>
</dbReference>
<reference evidence="1 2" key="1">
    <citation type="submission" date="2015-07" db="EMBL/GenBank/DDBJ databases">
        <title>High-quality genome of monoxenous trypanosomatid Leptomonas pyrrhocoris.</title>
        <authorList>
            <person name="Flegontov P."/>
            <person name="Butenko A."/>
            <person name="Firsov S."/>
            <person name="Vlcek C."/>
            <person name="Logacheva M.D."/>
            <person name="Field M."/>
            <person name="Filatov D."/>
            <person name="Flegontova O."/>
            <person name="Gerasimov E."/>
            <person name="Jackson A.P."/>
            <person name="Kelly S."/>
            <person name="Opperdoes F."/>
            <person name="O'Reilly A."/>
            <person name="Votypka J."/>
            <person name="Yurchenko V."/>
            <person name="Lukes J."/>
        </authorList>
    </citation>
    <scope>NUCLEOTIDE SEQUENCE [LARGE SCALE GENOMIC DNA]</scope>
    <source>
        <strain evidence="1">H10</strain>
    </source>
</reference>
<name>A0A0M9G2E0_LEPPY</name>